<evidence type="ECO:0000256" key="1">
    <source>
        <dbReference type="SAM" id="MobiDB-lite"/>
    </source>
</evidence>
<evidence type="ECO:0000313" key="3">
    <source>
        <dbReference type="Proteomes" id="UP000269276"/>
    </source>
</evidence>
<proteinExistence type="predicted"/>
<reference evidence="2 3" key="1">
    <citation type="journal article" date="2018" name="BMC Genomics">
        <title>Genomic evidence for intraspecific hybridization in a clonal and extremely halotolerant yeast.</title>
        <authorList>
            <person name="Gostincar C."/>
            <person name="Stajich J.E."/>
            <person name="Zupancic J."/>
            <person name="Zalar P."/>
            <person name="Gunde-Cimerman N."/>
        </authorList>
    </citation>
    <scope>NUCLEOTIDE SEQUENCE [LARGE SCALE GENOMIC DNA]</scope>
    <source>
        <strain evidence="2 3">EXF-2682</strain>
    </source>
</reference>
<feature type="compositionally biased region" description="Low complexity" evidence="1">
    <location>
        <begin position="195"/>
        <end position="208"/>
    </location>
</feature>
<dbReference type="VEuPathDB" id="FungiDB:BTJ68_14524"/>
<accession>A0A3M7CP77</accession>
<evidence type="ECO:0008006" key="4">
    <source>
        <dbReference type="Google" id="ProtNLM"/>
    </source>
</evidence>
<name>A0A3M7CP77_HORWE</name>
<sequence>MMQTAHCQPPYPHTAQPNGCPPMHADPCYHAMPMVDPRLPPLIPVSYHISSSNRRLAPVQPHPAKSVAKKKQSRWTAEEDASIIEFRGKGMKWEDISSICPNYLERRCQCDDQKKNKLARLLKEEMWEKIEKGMQLPWETADVMHWQIGKVEMAQRANVPVFHLARTGNASASPPPSMLPEVGRTSDISPPSDPSPAAGAADAAASPSTHNHSLPQGAQPILQPLPPTYDVGRAPLRRLADSARPLETSHRPPRTLLPPLGEVTGMHSRHKRYNLPPVIPSTV</sequence>
<dbReference type="EMBL" id="QWIP01000823">
    <property type="protein sequence ID" value="RMY53832.1"/>
    <property type="molecule type" value="Genomic_DNA"/>
</dbReference>
<dbReference type="Proteomes" id="UP000269276">
    <property type="component" value="Unassembled WGS sequence"/>
</dbReference>
<organism evidence="2 3">
    <name type="scientific">Hortaea werneckii</name>
    <name type="common">Black yeast</name>
    <name type="synonym">Cladosporium werneckii</name>
    <dbReference type="NCBI Taxonomy" id="91943"/>
    <lineage>
        <taxon>Eukaryota</taxon>
        <taxon>Fungi</taxon>
        <taxon>Dikarya</taxon>
        <taxon>Ascomycota</taxon>
        <taxon>Pezizomycotina</taxon>
        <taxon>Dothideomycetes</taxon>
        <taxon>Dothideomycetidae</taxon>
        <taxon>Mycosphaerellales</taxon>
        <taxon>Teratosphaeriaceae</taxon>
        <taxon>Hortaea</taxon>
    </lineage>
</organism>
<protein>
    <recommendedName>
        <fullName evidence="4">Myb-like domain-containing protein</fullName>
    </recommendedName>
</protein>
<dbReference type="OrthoDB" id="2350934at2759"/>
<dbReference type="AlphaFoldDB" id="A0A3M7CP77"/>
<feature type="region of interest" description="Disordered" evidence="1">
    <location>
        <begin position="54"/>
        <end position="73"/>
    </location>
</feature>
<comment type="caution">
    <text evidence="2">The sequence shown here is derived from an EMBL/GenBank/DDBJ whole genome shotgun (WGS) entry which is preliminary data.</text>
</comment>
<feature type="region of interest" description="Disordered" evidence="1">
    <location>
        <begin position="168"/>
        <end position="283"/>
    </location>
</feature>
<evidence type="ECO:0000313" key="2">
    <source>
        <dbReference type="EMBL" id="RMY53832.1"/>
    </source>
</evidence>
<gene>
    <name evidence="2" type="ORF">D0863_13824</name>
</gene>